<organism evidence="2 3">
    <name type="scientific">Cladonia borealis</name>
    <dbReference type="NCBI Taxonomy" id="184061"/>
    <lineage>
        <taxon>Eukaryota</taxon>
        <taxon>Fungi</taxon>
        <taxon>Dikarya</taxon>
        <taxon>Ascomycota</taxon>
        <taxon>Pezizomycotina</taxon>
        <taxon>Lecanoromycetes</taxon>
        <taxon>OSLEUM clade</taxon>
        <taxon>Lecanoromycetidae</taxon>
        <taxon>Lecanorales</taxon>
        <taxon>Lecanorineae</taxon>
        <taxon>Cladoniaceae</taxon>
        <taxon>Cladonia</taxon>
    </lineage>
</organism>
<evidence type="ECO:0000256" key="1">
    <source>
        <dbReference type="SAM" id="MobiDB-lite"/>
    </source>
</evidence>
<proteinExistence type="predicted"/>
<reference evidence="2" key="1">
    <citation type="submission" date="2023-03" db="EMBL/GenBank/DDBJ databases">
        <title>Complete genome of Cladonia borealis.</title>
        <authorList>
            <person name="Park H."/>
        </authorList>
    </citation>
    <scope>NUCLEOTIDE SEQUENCE</scope>
    <source>
        <strain evidence="2">ANT050790</strain>
    </source>
</reference>
<dbReference type="AlphaFoldDB" id="A0AA39QSD4"/>
<comment type="caution">
    <text evidence="2">The sequence shown here is derived from an EMBL/GenBank/DDBJ whole genome shotgun (WGS) entry which is preliminary data.</text>
</comment>
<dbReference type="Proteomes" id="UP001166286">
    <property type="component" value="Unassembled WGS sequence"/>
</dbReference>
<feature type="region of interest" description="Disordered" evidence="1">
    <location>
        <begin position="88"/>
        <end position="156"/>
    </location>
</feature>
<sequence length="204" mass="22454">MSTRPTRNAQPPPPTANALYCHTCGRIITPRKTPTTPQKYCSDRCRRQKPRLSTTGTSLETLIERTFVRLLSRKQIVECGEVERVVFGGSSGNISKDEGMEIEADDDNDDDDNDDEGGGVPLPLTLPSLPSSSISSSTSTGLSPQQRGVRKAREREMVRQAARRGVAFGFEIEEGGRRKVDCVRGGRVVESSFAKGEWGVRWRG</sequence>
<gene>
    <name evidence="2" type="ORF">JMJ35_010094</name>
</gene>
<evidence type="ECO:0000313" key="2">
    <source>
        <dbReference type="EMBL" id="KAK0507571.1"/>
    </source>
</evidence>
<keyword evidence="3" id="KW-1185">Reference proteome</keyword>
<evidence type="ECO:0000313" key="3">
    <source>
        <dbReference type="Proteomes" id="UP001166286"/>
    </source>
</evidence>
<name>A0AA39QSD4_9LECA</name>
<feature type="compositionally biased region" description="Low complexity" evidence="1">
    <location>
        <begin position="121"/>
        <end position="144"/>
    </location>
</feature>
<protein>
    <submittedName>
        <fullName evidence="2">Uncharacterized protein</fullName>
    </submittedName>
</protein>
<dbReference type="EMBL" id="JAFEKC020000023">
    <property type="protein sequence ID" value="KAK0507571.1"/>
    <property type="molecule type" value="Genomic_DNA"/>
</dbReference>
<accession>A0AA39QSD4</accession>
<feature type="compositionally biased region" description="Acidic residues" evidence="1">
    <location>
        <begin position="100"/>
        <end position="117"/>
    </location>
</feature>